<dbReference type="GO" id="GO:0016787">
    <property type="term" value="F:hydrolase activity"/>
    <property type="evidence" value="ECO:0007669"/>
    <property type="project" value="UniProtKB-KW"/>
</dbReference>
<evidence type="ECO:0000256" key="2">
    <source>
        <dbReference type="ARBA" id="ARBA00022679"/>
    </source>
</evidence>
<name>A0ABU9D1M6_9NOCA</name>
<gene>
    <name evidence="5" type="ORF">AABD04_21915</name>
</gene>
<evidence type="ECO:0000256" key="1">
    <source>
        <dbReference type="ARBA" id="ARBA00009632"/>
    </source>
</evidence>
<dbReference type="Proteomes" id="UP001456513">
    <property type="component" value="Unassembled WGS sequence"/>
</dbReference>
<keyword evidence="2" id="KW-0808">Transferase</keyword>
<evidence type="ECO:0000313" key="5">
    <source>
        <dbReference type="EMBL" id="MEK8073506.1"/>
    </source>
</evidence>
<evidence type="ECO:0000259" key="4">
    <source>
        <dbReference type="Pfam" id="PF13336"/>
    </source>
</evidence>
<evidence type="ECO:0000259" key="3">
    <source>
        <dbReference type="Pfam" id="PF02550"/>
    </source>
</evidence>
<feature type="domain" description="Acetyl-CoA hydrolase/transferase N-terminal" evidence="3">
    <location>
        <begin position="11"/>
        <end position="196"/>
    </location>
</feature>
<evidence type="ECO:0000313" key="6">
    <source>
        <dbReference type="Proteomes" id="UP001456513"/>
    </source>
</evidence>
<dbReference type="Gene3D" id="3.30.750.70">
    <property type="entry name" value="4-hydroxybutyrate coenzyme like domains"/>
    <property type="match status" value="1"/>
</dbReference>
<dbReference type="Pfam" id="PF13336">
    <property type="entry name" value="AcetylCoA_hyd_C"/>
    <property type="match status" value="1"/>
</dbReference>
<keyword evidence="6" id="KW-1185">Reference proteome</keyword>
<dbReference type="InterPro" id="IPR026888">
    <property type="entry name" value="AcetylCoA_hyd_C"/>
</dbReference>
<dbReference type="Gene3D" id="3.40.1080.20">
    <property type="entry name" value="Acetyl-CoA hydrolase/transferase C-terminal domain"/>
    <property type="match status" value="1"/>
</dbReference>
<comment type="caution">
    <text evidence="5">The sequence shown here is derived from an EMBL/GenBank/DDBJ whole genome shotgun (WGS) entry which is preliminary data.</text>
</comment>
<dbReference type="PANTHER" id="PTHR21432:SF20">
    <property type="entry name" value="ACETYL-COA HYDROLASE"/>
    <property type="match status" value="1"/>
</dbReference>
<dbReference type="EMBL" id="JBBPCN010000001">
    <property type="protein sequence ID" value="MEK8073506.1"/>
    <property type="molecule type" value="Genomic_DNA"/>
</dbReference>
<organism evidence="5 6">
    <name type="scientific">Rhodococcus navarretei</name>
    <dbReference type="NCBI Taxonomy" id="3128981"/>
    <lineage>
        <taxon>Bacteria</taxon>
        <taxon>Bacillati</taxon>
        <taxon>Actinomycetota</taxon>
        <taxon>Actinomycetes</taxon>
        <taxon>Mycobacteriales</taxon>
        <taxon>Nocardiaceae</taxon>
        <taxon>Rhodococcus</taxon>
    </lineage>
</organism>
<dbReference type="Gene3D" id="3.40.1080.10">
    <property type="entry name" value="Glutaconate Coenzyme A-transferase"/>
    <property type="match status" value="1"/>
</dbReference>
<dbReference type="InterPro" id="IPR046433">
    <property type="entry name" value="ActCoA_hydro"/>
</dbReference>
<dbReference type="PANTHER" id="PTHR21432">
    <property type="entry name" value="ACETYL-COA HYDROLASE-RELATED"/>
    <property type="match status" value="1"/>
</dbReference>
<dbReference type="InterPro" id="IPR038460">
    <property type="entry name" value="AcetylCoA_hyd_C_sf"/>
</dbReference>
<reference evidence="5 6" key="1">
    <citation type="submission" date="2024-03" db="EMBL/GenBank/DDBJ databases">
        <title>Rhodococcus navarretei sp. nov. and Pseudarthrobacter quantumdoti sp. nov., two new species with the ability to biosynthesize Quantum Dots isolated from soil samples at Union Glacier, Antarctica.</title>
        <authorList>
            <person name="Vargas M."/>
        </authorList>
    </citation>
    <scope>NUCLEOTIDE SEQUENCE [LARGE SCALE GENOMIC DNA]</scope>
    <source>
        <strain evidence="5 6">EXRC-4A-4</strain>
    </source>
</reference>
<dbReference type="SUPFAM" id="SSF100950">
    <property type="entry name" value="NagB/RpiA/CoA transferase-like"/>
    <property type="match status" value="2"/>
</dbReference>
<dbReference type="Pfam" id="PF02550">
    <property type="entry name" value="AcetylCoA_hydro"/>
    <property type="match status" value="1"/>
</dbReference>
<comment type="similarity">
    <text evidence="1">Belongs to the acetyl-CoA hydrolase/transferase family.</text>
</comment>
<accession>A0ABU9D1M6</accession>
<proteinExistence type="inferred from homology"/>
<sequence>MTTTATNRAAAEYAAKLTDARTAVADVRSGSTVALGQAAGQPPALMRALADRARRAEIDEVKLYYFHAEQPMQESLLQYELMGALEPHSMFLQRAERELIVRGDRDGRKVVSFVPNSFSQSIRLFAERIPVDTFLVTVSPMDSNGYFTFGTNNDYTSSVARQAKRLVVEVNDRMPRVFGASALHVSEIDAIVEHTEELPELPQRPTGEIDRAIARRVADLVPEHACLQIGVGGLPQAVCEMLADRTDLGIHTEVLTPALVRLIESGAVTNRYKSIDRGASVFTFAMGDKEFYDFLDDNRGVESHPVDYVNDPAVIARNDNVVSVNSTVEMDLTGACNSEWLNGHQYSASGGQVDFVRGAYNSKGGVSVIAFASTARDGTVSKIVPKLSGPVTTARNDVHWVATEYGTVNLKGLSSTQRAQSLIDLAHPDHRAELTEAARAQHLI</sequence>
<dbReference type="InterPro" id="IPR037171">
    <property type="entry name" value="NagB/RpiA_transferase-like"/>
</dbReference>
<feature type="domain" description="Acetyl-CoA hydrolase/transferase C-terminal" evidence="4">
    <location>
        <begin position="287"/>
        <end position="438"/>
    </location>
</feature>
<dbReference type="InterPro" id="IPR003702">
    <property type="entry name" value="ActCoA_hydro_N"/>
</dbReference>
<keyword evidence="5" id="KW-0378">Hydrolase</keyword>
<dbReference type="RefSeq" id="WP_341442453.1">
    <property type="nucleotide sequence ID" value="NZ_JBBPCN010000001.1"/>
</dbReference>
<protein>
    <submittedName>
        <fullName evidence="5">Acetyl-CoA hydrolase/transferase C-terminal domain-containing protein</fullName>
    </submittedName>
</protein>